<name>A0ABN4AU80_EMTOG</name>
<dbReference type="Pfam" id="PF19044">
    <property type="entry name" value="P-loop_TraG"/>
    <property type="match status" value="1"/>
</dbReference>
<keyword evidence="3" id="KW-1185">Reference proteome</keyword>
<dbReference type="Gene3D" id="1.10.8.730">
    <property type="match status" value="1"/>
</dbReference>
<dbReference type="Gene3D" id="3.40.50.300">
    <property type="entry name" value="P-loop containing nucleotide triphosphate hydrolases"/>
    <property type="match status" value="1"/>
</dbReference>
<dbReference type="InterPro" id="IPR024451">
    <property type="entry name" value="TraG_N_Bacteroidetes"/>
</dbReference>
<dbReference type="InterPro" id="IPR003593">
    <property type="entry name" value="AAA+_ATPase"/>
</dbReference>
<dbReference type="SMART" id="SM00382">
    <property type="entry name" value="AAA"/>
    <property type="match status" value="1"/>
</dbReference>
<dbReference type="PANTHER" id="PTHR38467">
    <property type="match status" value="1"/>
</dbReference>
<feature type="domain" description="AAA+ ATPase" evidence="1">
    <location>
        <begin position="434"/>
        <end position="728"/>
    </location>
</feature>
<protein>
    <submittedName>
        <fullName evidence="2">Conjugation system ATPase, TraG family</fullName>
    </submittedName>
</protein>
<dbReference type="PANTHER" id="PTHR38467:SF1">
    <property type="entry name" value="CONJUGATIVE TRANSFER: ASSEMBLY"/>
    <property type="match status" value="1"/>
</dbReference>
<accession>A0ABN4AU80</accession>
<dbReference type="SUPFAM" id="SSF52540">
    <property type="entry name" value="P-loop containing nucleoside triphosphate hydrolases"/>
    <property type="match status" value="1"/>
</dbReference>
<dbReference type="InterPro" id="IPR053155">
    <property type="entry name" value="F-pilin_assembly_TraC"/>
</dbReference>
<dbReference type="InterPro" id="IPR022509">
    <property type="entry name" value="Conjugation_ATPase_TraG"/>
</dbReference>
<reference evidence="2 3" key="1">
    <citation type="submission" date="2011-07" db="EMBL/GenBank/DDBJ databases">
        <title>The complete genome of plasmid 1 of Emticicia oligotrophica DSM 17448.</title>
        <authorList>
            <consortium name="US DOE Joint Genome Institute (JGI-PGF)"/>
            <person name="Lucas S."/>
            <person name="Han J."/>
            <person name="Lapidus A."/>
            <person name="Bruce D."/>
            <person name="Goodwin L."/>
            <person name="Pitluck S."/>
            <person name="Peters L."/>
            <person name="Kyrpides N."/>
            <person name="Mavromatis K."/>
            <person name="Ivanova N."/>
            <person name="Ovchinnikova G."/>
            <person name="Teshima H."/>
            <person name="Detter J.C."/>
            <person name="Tapia R."/>
            <person name="Han C."/>
            <person name="Land M."/>
            <person name="Hauser L."/>
            <person name="Markowitz V."/>
            <person name="Cheng J.-F."/>
            <person name="Hugenholtz P."/>
            <person name="Woyke T."/>
            <person name="Wu D."/>
            <person name="Tindall B."/>
            <person name="Pomrenke H."/>
            <person name="Brambilla E."/>
            <person name="Klenk H.-P."/>
            <person name="Eisen J.A."/>
        </authorList>
    </citation>
    <scope>NUCLEOTIDE SEQUENCE [LARGE SCALE GENOMIC DNA]</scope>
    <source>
        <strain evidence="3">DSM 17448 / GPTSA100-15</strain>
        <plasmid evidence="2 3">pEMTOL01</plasmid>
    </source>
</reference>
<dbReference type="EMBL" id="CP002962">
    <property type="protein sequence ID" value="AFK05590.1"/>
    <property type="molecule type" value="Genomic_DNA"/>
</dbReference>
<gene>
    <name evidence="2" type="ordered locus">Emtol_0323</name>
</gene>
<evidence type="ECO:0000313" key="2">
    <source>
        <dbReference type="EMBL" id="AFK05590.1"/>
    </source>
</evidence>
<evidence type="ECO:0000313" key="3">
    <source>
        <dbReference type="Proteomes" id="UP000002875"/>
    </source>
</evidence>
<dbReference type="RefSeq" id="WP_015026336.1">
    <property type="nucleotide sequence ID" value="NC_018742.1"/>
</dbReference>
<organism evidence="2 3">
    <name type="scientific">Emticicia oligotrophica (strain DSM 17448 / CIP 109782 / MTCC 6937 / GPTSA100-15)</name>
    <dbReference type="NCBI Taxonomy" id="929562"/>
    <lineage>
        <taxon>Bacteria</taxon>
        <taxon>Pseudomonadati</taxon>
        <taxon>Bacteroidota</taxon>
        <taxon>Cytophagia</taxon>
        <taxon>Cytophagales</taxon>
        <taxon>Leadbetterellaceae</taxon>
        <taxon>Emticicia</taxon>
    </lineage>
</organism>
<dbReference type="InterPro" id="IPR043964">
    <property type="entry name" value="P-loop_TraG"/>
</dbReference>
<dbReference type="NCBIfam" id="TIGR03783">
    <property type="entry name" value="Bac_Flav_CT_G"/>
    <property type="match status" value="1"/>
</dbReference>
<evidence type="ECO:0000259" key="1">
    <source>
        <dbReference type="SMART" id="SM00382"/>
    </source>
</evidence>
<keyword evidence="2" id="KW-0614">Plasmid</keyword>
<dbReference type="InterPro" id="IPR027417">
    <property type="entry name" value="P-loop_NTPase"/>
</dbReference>
<sequence length="821" mass="94126">MSSVFNLEDKFPILAIEENQVISKMADITLCFEVEMPEIFSLSETDYDYLTALWERAIAVLPVHTVLHKQNWYIEEKYHPNYDADYLLKAKIIAHANERHFANRPFLSNKCYLFLTKTTAAIEKNICTSSNLFKSRAVPKSQLNEKDKREFYEAVGQFITIIKESGFYKIDEIGGEEISRIHQNYINLSYSADSISDIDPHQFKIGGNHCKVLSISQLEDFPSTISNQNKLERYCTDKTYIGVSLGANLGILLPFSHIYNQIIVIIDHNELLQKLNQDIRRFTSLSTYSKENLINRDFKETFVETSIAENERAVAVHANVLIWDKDINVLEDNRSMASAAITKMGFKARQAEYDGFLLYWNCIPGNAADIGKDNLSTVFRGQAVCLMALEANYKDAMLNQFQGNPQGMVVTDRLSGIPLMLDVFDEPMKKGLVTNRNVMIVGPSGSGKSFLTNNLMYYLYERGSHITIVDTGNSYKRLCELVGGRYITYDEKKPIAFNPFHIQTLFPDLETKENLVTILEALWKGEDSSISTSENTTLDDMVVRFYETLVDLKQKGKQFFVDFNLFFDYCNEVYPTVFNKNDGREKEFDLKNFLYIMRRYYKNGQYGYLLNSRENFNIEEHPFVIFELDNIKDHPVLFPITSIIIMNAYAQKLVKMKGFYKFLVIEEAWKAVSNPAFAQFMKWVSKTARKHGGGLVTVTQEYQDLTSELVKDAIINNSPTKVLLDFSRYKNYIQDVANTLGLSRAETDMLLSVNQSNDAARKYKEFFITFGGNLSKVFGLEVSPEAYATFTTERKESDLIYAISEKIGLENAIKTFAKGDY</sequence>
<dbReference type="Pfam" id="PF12991">
    <property type="entry name" value="DUF3875"/>
    <property type="match status" value="1"/>
</dbReference>
<geneLocation type="plasmid" evidence="2 3">
    <name>pEMTOL01</name>
</geneLocation>
<dbReference type="Proteomes" id="UP000002875">
    <property type="component" value="Plasmid pEMTOL01"/>
</dbReference>
<proteinExistence type="predicted"/>